<evidence type="ECO:0000313" key="4">
    <source>
        <dbReference type="EMBL" id="QFI37090.1"/>
    </source>
</evidence>
<sequence length="127" mass="14581">MRNMGVFLDELHFPAGFNANDSFSSEETLTLESYGLTMRQLQEGNLLPLTAAEYYFLAELDGEIPITSHFSRCWRKYNSKITRFDDNSTKRATSKRAATVRDDSDLTVNTEEDNDDDDEYGNLEFDL</sequence>
<gene>
    <name evidence="4" type="ORF">FR932_04230</name>
</gene>
<evidence type="ECO:0000313" key="5">
    <source>
        <dbReference type="Proteomes" id="UP000327424"/>
    </source>
</evidence>
<accession>A0A5J6WIX7</accession>
<feature type="region of interest" description="Disordered" evidence="3">
    <location>
        <begin position="92"/>
        <end position="127"/>
    </location>
</feature>
<dbReference type="RefSeq" id="WP_019439297.1">
    <property type="nucleotide sequence ID" value="NZ_ALOE01000001.1"/>
</dbReference>
<name>A0A5J6WIX7_MORMI</name>
<feature type="compositionally biased region" description="Acidic residues" evidence="3">
    <location>
        <begin position="110"/>
        <end position="127"/>
    </location>
</feature>
<dbReference type="Proteomes" id="UP000327424">
    <property type="component" value="Chromosome"/>
</dbReference>
<protein>
    <recommendedName>
        <fullName evidence="2">Macrodomain Ori protein</fullName>
    </recommendedName>
</protein>
<dbReference type="OrthoDB" id="6400110at2"/>
<dbReference type="EMBL" id="CP044399">
    <property type="protein sequence ID" value="QFI37090.1"/>
    <property type="molecule type" value="Genomic_DNA"/>
</dbReference>
<keyword evidence="5" id="KW-1185">Reference proteome</keyword>
<evidence type="ECO:0000256" key="1">
    <source>
        <dbReference type="ARBA" id="ARBA00093464"/>
    </source>
</evidence>
<proteinExistence type="inferred from homology"/>
<evidence type="ECO:0000256" key="3">
    <source>
        <dbReference type="SAM" id="MobiDB-lite"/>
    </source>
</evidence>
<dbReference type="AlphaFoldDB" id="A0A5J6WIX7"/>
<reference evidence="4 5" key="1">
    <citation type="submission" date="2019-09" db="EMBL/GenBank/DDBJ databases">
        <title>Hybrid Assembly of the complete Genome of the Deep-Sea Bacterium Moritella marina from long Nanopore and Illumina reads.</title>
        <authorList>
            <person name="Magin S."/>
            <person name="Georgoulis A."/>
            <person name="Papadimitriou K."/>
            <person name="Iliakis G."/>
            <person name="Vorgias C.E."/>
        </authorList>
    </citation>
    <scope>NUCLEOTIDE SEQUENCE [LARGE SCALE GENOMIC DNA]</scope>
    <source>
        <strain evidence="4 5">MP-1</strain>
    </source>
</reference>
<dbReference type="InterPro" id="IPR007335">
    <property type="entry name" value="DUF413"/>
</dbReference>
<organism evidence="4 5">
    <name type="scientific">Moritella marina ATCC 15381</name>
    <dbReference type="NCBI Taxonomy" id="1202962"/>
    <lineage>
        <taxon>Bacteria</taxon>
        <taxon>Pseudomonadati</taxon>
        <taxon>Pseudomonadota</taxon>
        <taxon>Gammaproteobacteria</taxon>
        <taxon>Alteromonadales</taxon>
        <taxon>Moritellaceae</taxon>
        <taxon>Moritella</taxon>
    </lineage>
</organism>
<comment type="similarity">
    <text evidence="1">Belongs to the MaoP family.</text>
</comment>
<dbReference type="Pfam" id="PF04219">
    <property type="entry name" value="DUF413"/>
    <property type="match status" value="1"/>
</dbReference>
<evidence type="ECO:0000256" key="2">
    <source>
        <dbReference type="ARBA" id="ARBA00093628"/>
    </source>
</evidence>
<dbReference type="KEGG" id="mmaa:FR932_04230"/>